<dbReference type="AlphaFoldDB" id="A0A6C0BSK6"/>
<evidence type="ECO:0000313" key="1">
    <source>
        <dbReference type="EMBL" id="QHS95377.1"/>
    </source>
</evidence>
<name>A0A6C0BSK6_9ZZZZ</name>
<dbReference type="EMBL" id="MN739248">
    <property type="protein sequence ID" value="QHS95377.1"/>
    <property type="molecule type" value="Genomic_DNA"/>
</dbReference>
<proteinExistence type="predicted"/>
<sequence length="85" mass="9646">MSYKEDILAHYGPKEIDFGELGIFVVNKYGEGGKICALKFNEIMNNILGEDGYTMAKLITGNDKARKKLKWRYVTNLKDGIITEL</sequence>
<organism evidence="1">
    <name type="scientific">viral metagenome</name>
    <dbReference type="NCBI Taxonomy" id="1070528"/>
    <lineage>
        <taxon>unclassified sequences</taxon>
        <taxon>metagenomes</taxon>
        <taxon>organismal metagenomes</taxon>
    </lineage>
</organism>
<protein>
    <submittedName>
        <fullName evidence="1">Uncharacterized protein</fullName>
    </submittedName>
</protein>
<accession>A0A6C0BSK6</accession>
<reference evidence="1" key="1">
    <citation type="journal article" date="2020" name="Nature">
        <title>Giant virus diversity and host interactions through global metagenomics.</title>
        <authorList>
            <person name="Schulz F."/>
            <person name="Roux S."/>
            <person name="Paez-Espino D."/>
            <person name="Jungbluth S."/>
            <person name="Walsh D.A."/>
            <person name="Denef V.J."/>
            <person name="McMahon K.D."/>
            <person name="Konstantinidis K.T."/>
            <person name="Eloe-Fadrosh E.A."/>
            <person name="Kyrpides N.C."/>
            <person name="Woyke T."/>
        </authorList>
    </citation>
    <scope>NUCLEOTIDE SEQUENCE</scope>
    <source>
        <strain evidence="1">GVMAG-M-3300018428-35</strain>
    </source>
</reference>